<accession>A0AAU8FCY8</accession>
<dbReference type="RefSeq" id="WP_353717715.1">
    <property type="nucleotide sequence ID" value="NZ_CP159289.1"/>
</dbReference>
<proteinExistence type="predicted"/>
<name>A0AAU8FCY8_9BACT</name>
<evidence type="ECO:0000256" key="1">
    <source>
        <dbReference type="SAM" id="SignalP"/>
    </source>
</evidence>
<keyword evidence="1" id="KW-0732">Signal</keyword>
<protein>
    <submittedName>
        <fullName evidence="2">Uncharacterized protein</fullName>
    </submittedName>
</protein>
<gene>
    <name evidence="2" type="ORF">ABV298_18765</name>
</gene>
<feature type="chain" id="PRO_5043941683" evidence="1">
    <location>
        <begin position="19"/>
        <end position="99"/>
    </location>
</feature>
<reference evidence="2" key="1">
    <citation type="submission" date="2024-06" db="EMBL/GenBank/DDBJ databases">
        <title>Sequencing and assembly of the genome of Dyadobacter sp. strain 676, a symbiont of Cyamopsis tetragonoloba.</title>
        <authorList>
            <person name="Guro P."/>
            <person name="Sazanova A."/>
            <person name="Kuznetsova I."/>
            <person name="Belimov A."/>
            <person name="Safronova V."/>
        </authorList>
    </citation>
    <scope>NUCLEOTIDE SEQUENCE</scope>
    <source>
        <strain evidence="2">676</strain>
    </source>
</reference>
<organism evidence="2">
    <name type="scientific">Dyadobacter sp. 676</name>
    <dbReference type="NCBI Taxonomy" id="3088362"/>
    <lineage>
        <taxon>Bacteria</taxon>
        <taxon>Pseudomonadati</taxon>
        <taxon>Bacteroidota</taxon>
        <taxon>Cytophagia</taxon>
        <taxon>Cytophagales</taxon>
        <taxon>Spirosomataceae</taxon>
        <taxon>Dyadobacter</taxon>
    </lineage>
</organism>
<dbReference type="EMBL" id="CP159289">
    <property type="protein sequence ID" value="XCH22383.1"/>
    <property type="molecule type" value="Genomic_DNA"/>
</dbReference>
<evidence type="ECO:0000313" key="2">
    <source>
        <dbReference type="EMBL" id="XCH22383.1"/>
    </source>
</evidence>
<sequence>MFRTLCLILLTAFLICKATDVASLLLPKEKSSVVCDTGACDNEEKTEVEKLNDDQLLISHNVQFDRSVTLIPVKSLFFYTANFDNEIYRNLLSPPPELI</sequence>
<feature type="signal peptide" evidence="1">
    <location>
        <begin position="1"/>
        <end position="18"/>
    </location>
</feature>
<dbReference type="AlphaFoldDB" id="A0AAU8FCY8"/>